<protein>
    <submittedName>
        <fullName evidence="1">Uncharacterized protein</fullName>
    </submittedName>
</protein>
<accession>A0A367FHI3</accession>
<dbReference type="OrthoDB" id="1550983at2"/>
<sequence length="117" mass="13558">MAVSLNLRAYAHARDLVKEERVVLDERRDWDVHRPTPEQENRFIEEHGYGEYGRWFLGVDDEHGEETKGHYKFPYGDFDRLHKCAVLSAEVRAAQYSYDDIEAAAAHLHGMLIALGE</sequence>
<name>A0A367FHI3_9ACTN</name>
<reference evidence="1 2" key="1">
    <citation type="submission" date="2018-06" db="EMBL/GenBank/DDBJ databases">
        <title>Sphaerisporangium craniellae sp. nov., isolated from a marine sponge in the South China Sea.</title>
        <authorList>
            <person name="Li L."/>
        </authorList>
    </citation>
    <scope>NUCLEOTIDE SEQUENCE [LARGE SCALE GENOMIC DNA]</scope>
    <source>
        <strain evidence="1 2">CCTCC AA 208026</strain>
    </source>
</reference>
<dbReference type="AlphaFoldDB" id="A0A367FHI3"/>
<evidence type="ECO:0000313" key="1">
    <source>
        <dbReference type="EMBL" id="RCG29833.1"/>
    </source>
</evidence>
<gene>
    <name evidence="1" type="ORF">DQ384_18740</name>
</gene>
<organism evidence="1 2">
    <name type="scientific">Sphaerisporangium album</name>
    <dbReference type="NCBI Taxonomy" id="509200"/>
    <lineage>
        <taxon>Bacteria</taxon>
        <taxon>Bacillati</taxon>
        <taxon>Actinomycetota</taxon>
        <taxon>Actinomycetes</taxon>
        <taxon>Streptosporangiales</taxon>
        <taxon>Streptosporangiaceae</taxon>
        <taxon>Sphaerisporangium</taxon>
    </lineage>
</organism>
<dbReference type="Proteomes" id="UP000253094">
    <property type="component" value="Unassembled WGS sequence"/>
</dbReference>
<evidence type="ECO:0000313" key="2">
    <source>
        <dbReference type="Proteomes" id="UP000253094"/>
    </source>
</evidence>
<dbReference type="EMBL" id="QOIL01000010">
    <property type="protein sequence ID" value="RCG29833.1"/>
    <property type="molecule type" value="Genomic_DNA"/>
</dbReference>
<keyword evidence="2" id="KW-1185">Reference proteome</keyword>
<dbReference type="RefSeq" id="WP_114030342.1">
    <property type="nucleotide sequence ID" value="NZ_QOIL01000010.1"/>
</dbReference>
<proteinExistence type="predicted"/>
<comment type="caution">
    <text evidence="1">The sequence shown here is derived from an EMBL/GenBank/DDBJ whole genome shotgun (WGS) entry which is preliminary data.</text>
</comment>